<organism evidence="1 2">
    <name type="scientific">Pseudescherichia vulneris NBRC 102420</name>
    <dbReference type="NCBI Taxonomy" id="1115515"/>
    <lineage>
        <taxon>Bacteria</taxon>
        <taxon>Pseudomonadati</taxon>
        <taxon>Pseudomonadota</taxon>
        <taxon>Gammaproteobacteria</taxon>
        <taxon>Enterobacterales</taxon>
        <taxon>Enterobacteriaceae</taxon>
        <taxon>Pseudescherichia</taxon>
    </lineage>
</organism>
<dbReference type="Proteomes" id="UP000029462">
    <property type="component" value="Unassembled WGS sequence"/>
</dbReference>
<reference evidence="1 2" key="1">
    <citation type="submission" date="2014-09" db="EMBL/GenBank/DDBJ databases">
        <title>Whole genome shotgun sequence of Escherichia vulneris NBRC 102420.</title>
        <authorList>
            <person name="Yoshida Y."/>
            <person name="Hosoyama A."/>
            <person name="Tsuchikane K."/>
            <person name="Ohji S."/>
            <person name="Ichikawa N."/>
            <person name="Kimura A."/>
            <person name="Yamazoe A."/>
            <person name="Ezaki T."/>
            <person name="Fujita N."/>
        </authorList>
    </citation>
    <scope>NUCLEOTIDE SEQUENCE [LARGE SCALE GENOMIC DNA]</scope>
    <source>
        <strain evidence="1 2">NBRC 102420</strain>
    </source>
</reference>
<sequence length="202" mass="22040">MADNQAFMVSINAFVSQAKARQEEVVRVVSIKILARLVQMSPVGNPELWAVNQTASAYNAAVAEHNSLLRQNPDNLTKAGRLRPGRKVNDSMDLKAPPGYTGGRFRGNWQVSFDQRTTGETGRIDKAGHETIAAGNLVLEQFKVGTTAVYFCNNVPYAYPLEMGHSSQAPGGMVRITAAEFQRYFSEAVSEVKNDTGHHNGA</sequence>
<dbReference type="EMBL" id="BBMZ01000038">
    <property type="protein sequence ID" value="GAL60410.1"/>
    <property type="molecule type" value="Genomic_DNA"/>
</dbReference>
<protein>
    <recommendedName>
        <fullName evidence="3">Phage protein</fullName>
    </recommendedName>
</protein>
<evidence type="ECO:0000313" key="2">
    <source>
        <dbReference type="Proteomes" id="UP000029462"/>
    </source>
</evidence>
<comment type="caution">
    <text evidence="1">The sequence shown here is derived from an EMBL/GenBank/DDBJ whole genome shotgun (WGS) entry which is preliminary data.</text>
</comment>
<dbReference type="OrthoDB" id="6650149at2"/>
<evidence type="ECO:0000313" key="1">
    <source>
        <dbReference type="EMBL" id="GAL60410.1"/>
    </source>
</evidence>
<keyword evidence="2" id="KW-1185">Reference proteome</keyword>
<dbReference type="eggNOG" id="ENOG502ZDW4">
    <property type="taxonomic scope" value="Bacteria"/>
</dbReference>
<dbReference type="RefSeq" id="WP_042395817.1">
    <property type="nucleotide sequence ID" value="NZ_BBMZ01000038.1"/>
</dbReference>
<gene>
    <name evidence="1" type="ORF">EV102420_38_00130</name>
</gene>
<dbReference type="STRING" id="1115515.EV102420_38_00130"/>
<dbReference type="AlphaFoldDB" id="A0A090V692"/>
<proteinExistence type="predicted"/>
<evidence type="ECO:0008006" key="3">
    <source>
        <dbReference type="Google" id="ProtNLM"/>
    </source>
</evidence>
<accession>A0A090V692</accession>
<name>A0A090V692_PSEVU</name>